<dbReference type="InterPro" id="IPR036890">
    <property type="entry name" value="HATPase_C_sf"/>
</dbReference>
<dbReference type="PROSITE" id="PS50110">
    <property type="entry name" value="RESPONSE_REGULATORY"/>
    <property type="match status" value="1"/>
</dbReference>
<gene>
    <name evidence="7" type="ORF">V5E97_06470</name>
</gene>
<dbReference type="PANTHER" id="PTHR43065">
    <property type="entry name" value="SENSOR HISTIDINE KINASE"/>
    <property type="match status" value="1"/>
</dbReference>
<dbReference type="InterPro" id="IPR003594">
    <property type="entry name" value="HATPase_dom"/>
</dbReference>
<dbReference type="SMART" id="SM00387">
    <property type="entry name" value="HATPase_c"/>
    <property type="match status" value="1"/>
</dbReference>
<dbReference type="Gene3D" id="3.30.565.10">
    <property type="entry name" value="Histidine kinase-like ATPase, C-terminal domain"/>
    <property type="match status" value="1"/>
</dbReference>
<dbReference type="AlphaFoldDB" id="A0AAU7CJH4"/>
<dbReference type="PANTHER" id="PTHR43065:SF50">
    <property type="entry name" value="HISTIDINE KINASE"/>
    <property type="match status" value="1"/>
</dbReference>
<organism evidence="7">
    <name type="scientific">Singulisphaera sp. Ch08</name>
    <dbReference type="NCBI Taxonomy" id="3120278"/>
    <lineage>
        <taxon>Bacteria</taxon>
        <taxon>Pseudomonadati</taxon>
        <taxon>Planctomycetota</taxon>
        <taxon>Planctomycetia</taxon>
        <taxon>Isosphaerales</taxon>
        <taxon>Isosphaeraceae</taxon>
        <taxon>Singulisphaera</taxon>
    </lineage>
</organism>
<dbReference type="InterPro" id="IPR036097">
    <property type="entry name" value="HisK_dim/P_sf"/>
</dbReference>
<evidence type="ECO:0000313" key="7">
    <source>
        <dbReference type="EMBL" id="XBH05662.1"/>
    </source>
</evidence>
<accession>A0AAU7CJH4</accession>
<evidence type="ECO:0000256" key="2">
    <source>
        <dbReference type="ARBA" id="ARBA00012438"/>
    </source>
</evidence>
<keyword evidence="3 4" id="KW-0597">Phosphoprotein</keyword>
<dbReference type="RefSeq" id="WP_406698509.1">
    <property type="nucleotide sequence ID" value="NZ_CP155447.1"/>
</dbReference>
<name>A0AAU7CJH4_9BACT</name>
<dbReference type="Gene3D" id="3.40.50.2300">
    <property type="match status" value="1"/>
</dbReference>
<dbReference type="Pfam" id="PF00072">
    <property type="entry name" value="Response_reg"/>
    <property type="match status" value="1"/>
</dbReference>
<proteinExistence type="predicted"/>
<feature type="domain" description="Response regulatory" evidence="6">
    <location>
        <begin position="2"/>
        <end position="118"/>
    </location>
</feature>
<dbReference type="SUPFAM" id="SSF52172">
    <property type="entry name" value="CheY-like"/>
    <property type="match status" value="1"/>
</dbReference>
<dbReference type="PRINTS" id="PR00344">
    <property type="entry name" value="BCTRLSENSOR"/>
</dbReference>
<dbReference type="EC" id="2.7.13.3" evidence="2"/>
<dbReference type="SMART" id="SM00448">
    <property type="entry name" value="REC"/>
    <property type="match status" value="1"/>
</dbReference>
<dbReference type="SMART" id="SM00388">
    <property type="entry name" value="HisKA"/>
    <property type="match status" value="1"/>
</dbReference>
<dbReference type="InterPro" id="IPR001789">
    <property type="entry name" value="Sig_transdc_resp-reg_receiver"/>
</dbReference>
<dbReference type="CDD" id="cd00082">
    <property type="entry name" value="HisKA"/>
    <property type="match status" value="1"/>
</dbReference>
<comment type="catalytic activity">
    <reaction evidence="1">
        <text>ATP + protein L-histidine = ADP + protein N-phospho-L-histidine.</text>
        <dbReference type="EC" id="2.7.13.3"/>
    </reaction>
</comment>
<dbReference type="GO" id="GO:0000155">
    <property type="term" value="F:phosphorelay sensor kinase activity"/>
    <property type="evidence" value="ECO:0007669"/>
    <property type="project" value="InterPro"/>
</dbReference>
<dbReference type="Gene3D" id="1.10.287.130">
    <property type="match status" value="1"/>
</dbReference>
<dbReference type="InterPro" id="IPR003661">
    <property type="entry name" value="HisK_dim/P_dom"/>
</dbReference>
<dbReference type="PROSITE" id="PS50109">
    <property type="entry name" value="HIS_KIN"/>
    <property type="match status" value="1"/>
</dbReference>
<dbReference type="InterPro" id="IPR004358">
    <property type="entry name" value="Sig_transdc_His_kin-like_C"/>
</dbReference>
<dbReference type="Pfam" id="PF02518">
    <property type="entry name" value="HATPase_c"/>
    <property type="match status" value="1"/>
</dbReference>
<dbReference type="CDD" id="cd17574">
    <property type="entry name" value="REC_OmpR"/>
    <property type="match status" value="1"/>
</dbReference>
<reference evidence="7" key="1">
    <citation type="submission" date="2024-05" db="EMBL/GenBank/DDBJ databases">
        <title>Planctomycetes of the genus Singulisphaera possess chitinolytic capabilities.</title>
        <authorList>
            <person name="Ivanova A."/>
        </authorList>
    </citation>
    <scope>NUCLEOTIDE SEQUENCE</scope>
    <source>
        <strain evidence="7">Ch08T</strain>
    </source>
</reference>
<feature type="domain" description="Histidine kinase" evidence="5">
    <location>
        <begin position="149"/>
        <end position="396"/>
    </location>
</feature>
<evidence type="ECO:0000259" key="5">
    <source>
        <dbReference type="PROSITE" id="PS50109"/>
    </source>
</evidence>
<evidence type="ECO:0000256" key="3">
    <source>
        <dbReference type="ARBA" id="ARBA00022553"/>
    </source>
</evidence>
<sequence>MKILIADDDSVSRRLLQSYLEKWGYEVAAVRDGAEAWRLFEVDQFPMVITDWMMPELDGPGLLRRIRSSQRPGYIYAILLTSKSQKQDLIEGMEAGADDFLTKPFDRDELRVRLRAGERIIHLEQNLRETKVALIETEKLASLGRLAAGVAHEINNPLSIVVNNLAMLRRDVLDALRVLDKYREGSTSLARAEPELAAHLACLEDEVDLPYLRENLPPLFDSSEDGLRRVRAIVQNLRDFARLDEAEFKDVDFNVALQCTLEVLRHEFHKKSVRVETQFQELPLVACHAGKINQVFLNILLNAVQASEREGLIDVRTRPDGAAAVIVEIEDHGSGIRPEHLPRIFEPFFTTKQIGAGAGLGLPMSYGVVRDQGGTIEVESVVGCGSLFRIRFPLQPREPDTGSEPPLPP</sequence>
<evidence type="ECO:0000256" key="1">
    <source>
        <dbReference type="ARBA" id="ARBA00000085"/>
    </source>
</evidence>
<evidence type="ECO:0000256" key="4">
    <source>
        <dbReference type="PROSITE-ProRule" id="PRU00169"/>
    </source>
</evidence>
<evidence type="ECO:0000259" key="6">
    <source>
        <dbReference type="PROSITE" id="PS50110"/>
    </source>
</evidence>
<dbReference type="InterPro" id="IPR011006">
    <property type="entry name" value="CheY-like_superfamily"/>
</dbReference>
<feature type="modified residue" description="4-aspartylphosphate" evidence="4">
    <location>
        <position position="51"/>
    </location>
</feature>
<dbReference type="SUPFAM" id="SSF47384">
    <property type="entry name" value="Homodimeric domain of signal transducing histidine kinase"/>
    <property type="match status" value="1"/>
</dbReference>
<dbReference type="SUPFAM" id="SSF55874">
    <property type="entry name" value="ATPase domain of HSP90 chaperone/DNA topoisomerase II/histidine kinase"/>
    <property type="match status" value="1"/>
</dbReference>
<dbReference type="EMBL" id="CP155447">
    <property type="protein sequence ID" value="XBH05662.1"/>
    <property type="molecule type" value="Genomic_DNA"/>
</dbReference>
<dbReference type="InterPro" id="IPR005467">
    <property type="entry name" value="His_kinase_dom"/>
</dbReference>
<protein>
    <recommendedName>
        <fullName evidence="2">histidine kinase</fullName>
        <ecNumber evidence="2">2.7.13.3</ecNumber>
    </recommendedName>
</protein>